<dbReference type="PROSITE" id="PS50158">
    <property type="entry name" value="ZF_CCHC"/>
    <property type="match status" value="1"/>
</dbReference>
<dbReference type="EMBL" id="KK583191">
    <property type="protein sequence ID" value="KDO34000.1"/>
    <property type="molecule type" value="Genomic_DNA"/>
</dbReference>
<dbReference type="GeneID" id="24123872"/>
<dbReference type="GO" id="GO:0008270">
    <property type="term" value="F:zinc ion binding"/>
    <property type="evidence" value="ECO:0007669"/>
    <property type="project" value="UniProtKB-KW"/>
</dbReference>
<evidence type="ECO:0000259" key="3">
    <source>
        <dbReference type="PROSITE" id="PS50158"/>
    </source>
</evidence>
<dbReference type="OrthoDB" id="117828at2759"/>
<organism evidence="4 5">
    <name type="scientific">Saprolegnia parasitica (strain CBS 223.65)</name>
    <dbReference type="NCBI Taxonomy" id="695850"/>
    <lineage>
        <taxon>Eukaryota</taxon>
        <taxon>Sar</taxon>
        <taxon>Stramenopiles</taxon>
        <taxon>Oomycota</taxon>
        <taxon>Saprolegniomycetes</taxon>
        <taxon>Saprolegniales</taxon>
        <taxon>Saprolegniaceae</taxon>
        <taxon>Saprolegnia</taxon>
    </lineage>
</organism>
<dbReference type="VEuPathDB" id="FungiDB:SPRG_01274"/>
<keyword evidence="1" id="KW-0863">Zinc-finger</keyword>
<dbReference type="RefSeq" id="XP_012194886.1">
    <property type="nucleotide sequence ID" value="XM_012339496.1"/>
</dbReference>
<evidence type="ECO:0000256" key="2">
    <source>
        <dbReference type="SAM" id="MobiDB-lite"/>
    </source>
</evidence>
<proteinExistence type="predicted"/>
<evidence type="ECO:0000256" key="1">
    <source>
        <dbReference type="PROSITE-ProRule" id="PRU00047"/>
    </source>
</evidence>
<evidence type="ECO:0000313" key="5">
    <source>
        <dbReference type="Proteomes" id="UP000030745"/>
    </source>
</evidence>
<name>A0A067CXK1_SAPPC</name>
<protein>
    <recommendedName>
        <fullName evidence="3">CCHC-type domain-containing protein</fullName>
    </recommendedName>
</protein>
<dbReference type="KEGG" id="spar:SPRG_01274"/>
<dbReference type="GO" id="GO:0003676">
    <property type="term" value="F:nucleic acid binding"/>
    <property type="evidence" value="ECO:0007669"/>
    <property type="project" value="InterPro"/>
</dbReference>
<dbReference type="STRING" id="695850.A0A067CXK1"/>
<feature type="domain" description="CCHC-type" evidence="3">
    <location>
        <begin position="273"/>
        <end position="288"/>
    </location>
</feature>
<gene>
    <name evidence="4" type="ORF">SPRG_01274</name>
</gene>
<feature type="region of interest" description="Disordered" evidence="2">
    <location>
        <begin position="289"/>
        <end position="314"/>
    </location>
</feature>
<dbReference type="OMA" id="QTHERGG"/>
<keyword evidence="1" id="KW-0479">Metal-binding</keyword>
<keyword evidence="5" id="KW-1185">Reference proteome</keyword>
<feature type="compositionally biased region" description="Basic and acidic residues" evidence="2">
    <location>
        <begin position="289"/>
        <end position="299"/>
    </location>
</feature>
<dbReference type="Proteomes" id="UP000030745">
    <property type="component" value="Unassembled WGS sequence"/>
</dbReference>
<evidence type="ECO:0000313" key="4">
    <source>
        <dbReference type="EMBL" id="KDO34000.1"/>
    </source>
</evidence>
<dbReference type="AlphaFoldDB" id="A0A067CXK1"/>
<reference evidence="4 5" key="1">
    <citation type="journal article" date="2013" name="PLoS Genet.">
        <title>Distinctive expansion of potential virulence genes in the genome of the oomycete fish pathogen Saprolegnia parasitica.</title>
        <authorList>
            <person name="Jiang R.H."/>
            <person name="de Bruijn I."/>
            <person name="Haas B.J."/>
            <person name="Belmonte R."/>
            <person name="Lobach L."/>
            <person name="Christie J."/>
            <person name="van den Ackerveken G."/>
            <person name="Bottin A."/>
            <person name="Bulone V."/>
            <person name="Diaz-Moreno S.M."/>
            <person name="Dumas B."/>
            <person name="Fan L."/>
            <person name="Gaulin E."/>
            <person name="Govers F."/>
            <person name="Grenville-Briggs L.J."/>
            <person name="Horner N.R."/>
            <person name="Levin J.Z."/>
            <person name="Mammella M."/>
            <person name="Meijer H.J."/>
            <person name="Morris P."/>
            <person name="Nusbaum C."/>
            <person name="Oome S."/>
            <person name="Phillips A.J."/>
            <person name="van Rooyen D."/>
            <person name="Rzeszutek E."/>
            <person name="Saraiva M."/>
            <person name="Secombes C.J."/>
            <person name="Seidl M.F."/>
            <person name="Snel B."/>
            <person name="Stassen J.H."/>
            <person name="Sykes S."/>
            <person name="Tripathy S."/>
            <person name="van den Berg H."/>
            <person name="Vega-Arreguin J.C."/>
            <person name="Wawra S."/>
            <person name="Young S.K."/>
            <person name="Zeng Q."/>
            <person name="Dieguez-Uribeondo J."/>
            <person name="Russ C."/>
            <person name="Tyler B.M."/>
            <person name="van West P."/>
        </authorList>
    </citation>
    <scope>NUCLEOTIDE SEQUENCE [LARGE SCALE GENOMIC DNA]</scope>
    <source>
        <strain evidence="4 5">CBS 223.65</strain>
    </source>
</reference>
<keyword evidence="1" id="KW-0862">Zinc</keyword>
<dbReference type="InterPro" id="IPR001878">
    <property type="entry name" value="Znf_CCHC"/>
</dbReference>
<accession>A0A067CXK1</accession>
<sequence>MANGGDQATRQGRDVSDVCDAAASGGVLMVTQLAHPKFTSLAFHDVVAWKEARKLYEYEMRLQCERQGKSFDAMCVPHCMGTWDLLDEYTLETVPEATLLKKINKLIYKAEGASTPDYKKAFKELHFDNGEKSVLNRVAQFIFHARKAMDAHALSGLRNNPKFKKKIFKAIVDKVTPKMFRDEVQLRLAYELGQEDDDEFNIWRLQKMLLKLAQEYKKGLDISAKKRAQETTRMTSPNARSVLSVKIEEVLKEADHEDDPGKSKKRQKAKRACWHCGDEKHTLRDCTKATSAQKKEAVKRNWIKPGKAPEKVDI</sequence>